<dbReference type="InterPro" id="IPR050951">
    <property type="entry name" value="Retrovirus_Pol_polyprotein"/>
</dbReference>
<keyword evidence="4" id="KW-0808">Transferase</keyword>
<keyword evidence="13" id="KW-0695">RNA-directed DNA polymerase</keyword>
<evidence type="ECO:0000259" key="19">
    <source>
        <dbReference type="PROSITE" id="PS50878"/>
    </source>
</evidence>
<keyword evidence="16" id="KW-0479">Metal-binding</keyword>
<dbReference type="Proteomes" id="UP001642483">
    <property type="component" value="Unassembled WGS sequence"/>
</dbReference>
<organism evidence="21 22">
    <name type="scientific">Clavelina lepadiformis</name>
    <name type="common">Light-bulb sea squirt</name>
    <name type="synonym">Ascidia lepadiformis</name>
    <dbReference type="NCBI Taxonomy" id="159417"/>
    <lineage>
        <taxon>Eukaryota</taxon>
        <taxon>Metazoa</taxon>
        <taxon>Chordata</taxon>
        <taxon>Tunicata</taxon>
        <taxon>Ascidiacea</taxon>
        <taxon>Aplousobranchia</taxon>
        <taxon>Clavelinidae</taxon>
        <taxon>Clavelina</taxon>
    </lineage>
</organism>
<feature type="domain" description="CCHC-type" evidence="18">
    <location>
        <begin position="215"/>
        <end position="228"/>
    </location>
</feature>
<evidence type="ECO:0000256" key="3">
    <source>
        <dbReference type="ARBA" id="ARBA00022670"/>
    </source>
</evidence>
<evidence type="ECO:0000256" key="14">
    <source>
        <dbReference type="ARBA" id="ARBA00023125"/>
    </source>
</evidence>
<reference evidence="21 22" key="1">
    <citation type="submission" date="2024-02" db="EMBL/GenBank/DDBJ databases">
        <authorList>
            <person name="Daric V."/>
            <person name="Darras S."/>
        </authorList>
    </citation>
    <scope>NUCLEOTIDE SEQUENCE [LARGE SCALE GENOMIC DNA]</scope>
</reference>
<comment type="similarity">
    <text evidence="1">Belongs to the beta type-B retroviral polymerase family. HERV class-II K(HML-2) pol subfamily.</text>
</comment>
<keyword evidence="8" id="KW-0255">Endonuclease</keyword>
<dbReference type="Pfam" id="PF00665">
    <property type="entry name" value="rve"/>
    <property type="match status" value="1"/>
</dbReference>
<dbReference type="InterPro" id="IPR000477">
    <property type="entry name" value="RT_dom"/>
</dbReference>
<keyword evidence="16" id="KW-0863">Zinc-finger</keyword>
<accession>A0ABP0EZX5</accession>
<evidence type="ECO:0000256" key="6">
    <source>
        <dbReference type="ARBA" id="ARBA00022722"/>
    </source>
</evidence>
<dbReference type="PROSITE" id="PS00141">
    <property type="entry name" value="ASP_PROTEASE"/>
    <property type="match status" value="1"/>
</dbReference>
<feature type="compositionally biased region" description="Polar residues" evidence="17">
    <location>
        <begin position="197"/>
        <end position="208"/>
    </location>
</feature>
<keyword evidence="10" id="KW-0460">Magnesium</keyword>
<dbReference type="InterPro" id="IPR001969">
    <property type="entry name" value="Aspartic_peptidase_AS"/>
</dbReference>
<evidence type="ECO:0000256" key="13">
    <source>
        <dbReference type="ARBA" id="ARBA00022918"/>
    </source>
</evidence>
<dbReference type="Pfam" id="PF00098">
    <property type="entry name" value="zf-CCHC"/>
    <property type="match status" value="1"/>
</dbReference>
<evidence type="ECO:0000256" key="8">
    <source>
        <dbReference type="ARBA" id="ARBA00022759"/>
    </source>
</evidence>
<sequence length="1309" mass="148997">MELSKFDLTTFDCESPGASSRWTKWKRSFEVYAEARNVTSQKQKRSLLLHCGGAALQGIFFTLEGDDLSKYDEAVGALTNYFQPLTNVPYERHLFRGTVQGKSETVEQFITRLKQRAETCDFADEDDQIRDQVVDKCLSNRLRQKFLEKGKRLSLKVLREIAMAYETAETQVSTFSSPAGEVNRIKDFGRSTGKPYRSSTNVEESYSSRPRRPGKCYRCGREGHIGKDPKCPAKQRECRRCGNMGHFAVCCKMDRNPRRKTSSSLRQIQDADAEGPEYLFKLKMNNRGSKAKIEVGGVKMELIIDSGASCNVINHTLWEHLKSRSIKCKCYFTDRKIYAYGSDKPLKMVGAFQAGVNIPGKTLPAVEFLVIEGDGEALLGKQTATDLGILSIKADINCISTDELVRKYDSCFEGIGKLRDFQLKIPIDRNVTPVCQPLRRVPYHIRDRLTKKLKELESLDIIEKVSGYTPWVSPVIVVPKADEDIRLCVDMRQANKAVKRERHPIPTIDEVLQDMNQSQMFSKLDIIWAYHQIELEPQSREITTFVTHEGLFRYKRLMFGVSCAPEMYQRVMQQTLQGCKGVQNILDDIIVYGRSKEEHDERLKVVLARLLESGLTLNRKKCQFNMSELTFMGHVLSTRGIGPESVKVKAVADARPPKNASEVRSFLGLVNYNGRFIRNLATIADPIRRLTRKGARFVWGNEQDKSFNELKNELCNAKVLAYFDKNCETQVMADASPFGLGGVLIQEQRGQKRIISYASRTLSQIERKYSQTEKEALALVWACERFHAYLYGSDFQLVTDHKPLEFLFSPRSKPSARIERWVLRLQSYRYHVCHIPGVKNIADSLSRLLDDSNSSNGGREINEYLKFLAVESTPIALRTREIEQASGTDPEMQSLTEAVLGNDWTRKECKLYLPVRNELTNIGHVILRGTRIVIPKGLRKRVLELAHEGHPGIVVMKRRLREKVWWPGIDKDSERFCKSCYGCQLVSKPASPEPVSSTELPSGPWQHLAVDLMGPLPSGDSIFVVVDYYSRYFEVDVMKSTVSEKIIASLERMFTTHGLPLSITSDNGPQFISGEFKSYLDEQGIRHRKVTPIWPQANGEVERQNRSLLKRLKIAQAEGKDWKKEINTYLLMYRSTAHSTTGVSPAELLFKRKIRTKLPEFDLPCFNDLQFARDHDAEFKQKGKDYADLRRSAGHSDVKLGDSVLLKQNVPRDKLSTTFHKEPFVVVEKHGNSVVVDNAGVQYKRNVTHVKKFNSDNNDAIDCGKGETPETQSSGEITSREVTKPSFNLRPRNDLKKPGRYDDFVQCVF</sequence>
<dbReference type="InterPro" id="IPR041577">
    <property type="entry name" value="RT_RNaseH_2"/>
</dbReference>
<keyword evidence="6" id="KW-0540">Nuclease</keyword>
<comment type="caution">
    <text evidence="21">The sequence shown here is derived from an EMBL/GenBank/DDBJ whole genome shotgun (WGS) entry which is preliminary data.</text>
</comment>
<dbReference type="InterPro" id="IPR043128">
    <property type="entry name" value="Rev_trsase/Diguanyl_cyclase"/>
</dbReference>
<dbReference type="Pfam" id="PF00078">
    <property type="entry name" value="RVT_1"/>
    <property type="match status" value="1"/>
</dbReference>
<dbReference type="InterPro" id="IPR001584">
    <property type="entry name" value="Integrase_cat-core"/>
</dbReference>
<keyword evidence="11" id="KW-0694">RNA-binding</keyword>
<dbReference type="Pfam" id="PF17919">
    <property type="entry name" value="RT_RNaseH_2"/>
    <property type="match status" value="1"/>
</dbReference>
<dbReference type="PROSITE" id="PS50994">
    <property type="entry name" value="INTEGRASE"/>
    <property type="match status" value="1"/>
</dbReference>
<dbReference type="SMART" id="SM00343">
    <property type="entry name" value="ZnF_C2HC"/>
    <property type="match status" value="2"/>
</dbReference>
<evidence type="ECO:0000256" key="2">
    <source>
        <dbReference type="ARBA" id="ARBA00012180"/>
    </source>
</evidence>
<dbReference type="EC" id="3.1.26.4" evidence="2"/>
<dbReference type="Gene3D" id="4.10.60.10">
    <property type="entry name" value="Zinc finger, CCHC-type"/>
    <property type="match status" value="1"/>
</dbReference>
<keyword evidence="7" id="KW-0064">Aspartyl protease</keyword>
<dbReference type="Gene3D" id="3.30.420.10">
    <property type="entry name" value="Ribonuclease H-like superfamily/Ribonuclease H"/>
    <property type="match status" value="1"/>
</dbReference>
<evidence type="ECO:0000256" key="12">
    <source>
        <dbReference type="ARBA" id="ARBA00022908"/>
    </source>
</evidence>
<dbReference type="InterPro" id="IPR041588">
    <property type="entry name" value="Integrase_H2C2"/>
</dbReference>
<keyword evidence="3" id="KW-0645">Protease</keyword>
<dbReference type="InterPro" id="IPR043502">
    <property type="entry name" value="DNA/RNA_pol_sf"/>
</dbReference>
<dbReference type="Gene3D" id="3.10.10.10">
    <property type="entry name" value="HIV Type 1 Reverse Transcriptase, subunit A, domain 1"/>
    <property type="match status" value="1"/>
</dbReference>
<evidence type="ECO:0000313" key="22">
    <source>
        <dbReference type="Proteomes" id="UP001642483"/>
    </source>
</evidence>
<feature type="region of interest" description="Disordered" evidence="17">
    <location>
        <begin position="1263"/>
        <end position="1294"/>
    </location>
</feature>
<dbReference type="SUPFAM" id="SSF53098">
    <property type="entry name" value="Ribonuclease H-like"/>
    <property type="match status" value="1"/>
</dbReference>
<evidence type="ECO:0000256" key="5">
    <source>
        <dbReference type="ARBA" id="ARBA00022695"/>
    </source>
</evidence>
<dbReference type="InterPro" id="IPR021109">
    <property type="entry name" value="Peptidase_aspartic_dom_sf"/>
</dbReference>
<evidence type="ECO:0000256" key="9">
    <source>
        <dbReference type="ARBA" id="ARBA00022801"/>
    </source>
</evidence>
<evidence type="ECO:0000256" key="11">
    <source>
        <dbReference type="ARBA" id="ARBA00022884"/>
    </source>
</evidence>
<gene>
    <name evidence="21" type="ORF">CVLEPA_LOCUS2381</name>
</gene>
<evidence type="ECO:0000259" key="20">
    <source>
        <dbReference type="PROSITE" id="PS50994"/>
    </source>
</evidence>
<evidence type="ECO:0000256" key="7">
    <source>
        <dbReference type="ARBA" id="ARBA00022750"/>
    </source>
</evidence>
<dbReference type="SUPFAM" id="SSF50630">
    <property type="entry name" value="Acid proteases"/>
    <property type="match status" value="1"/>
</dbReference>
<protein>
    <recommendedName>
        <fullName evidence="15">Gypsy retrotransposon integrase-like protein 1</fullName>
        <ecNumber evidence="2">3.1.26.4</ecNumber>
    </recommendedName>
</protein>
<keyword evidence="9" id="KW-0378">Hydrolase</keyword>
<evidence type="ECO:0000256" key="15">
    <source>
        <dbReference type="ARBA" id="ARBA00039658"/>
    </source>
</evidence>
<evidence type="ECO:0000256" key="10">
    <source>
        <dbReference type="ARBA" id="ARBA00022842"/>
    </source>
</evidence>
<dbReference type="InterPro" id="IPR001878">
    <property type="entry name" value="Znf_CCHC"/>
</dbReference>
<dbReference type="InterPro" id="IPR036397">
    <property type="entry name" value="RNaseH_sf"/>
</dbReference>
<evidence type="ECO:0000259" key="18">
    <source>
        <dbReference type="PROSITE" id="PS50158"/>
    </source>
</evidence>
<dbReference type="Gene3D" id="2.40.70.10">
    <property type="entry name" value="Acid Proteases"/>
    <property type="match status" value="1"/>
</dbReference>
<dbReference type="CDD" id="cd09274">
    <property type="entry name" value="RNase_HI_RT_Ty3"/>
    <property type="match status" value="1"/>
</dbReference>
<keyword evidence="5" id="KW-0548">Nucleotidyltransferase</keyword>
<dbReference type="SUPFAM" id="SSF57756">
    <property type="entry name" value="Retrovirus zinc finger-like domains"/>
    <property type="match status" value="1"/>
</dbReference>
<feature type="domain" description="Integrase catalytic" evidence="20">
    <location>
        <begin position="1000"/>
        <end position="1153"/>
    </location>
</feature>
<evidence type="ECO:0000256" key="17">
    <source>
        <dbReference type="SAM" id="MobiDB-lite"/>
    </source>
</evidence>
<dbReference type="Gene3D" id="1.10.340.70">
    <property type="match status" value="1"/>
</dbReference>
<name>A0ABP0EZX5_CLALP</name>
<dbReference type="InterPro" id="IPR036875">
    <property type="entry name" value="Znf_CCHC_sf"/>
</dbReference>
<dbReference type="PANTHER" id="PTHR37984:SF11">
    <property type="entry name" value="INTEGRASE CATALYTIC DOMAIN-CONTAINING PROTEIN"/>
    <property type="match status" value="1"/>
</dbReference>
<dbReference type="InterPro" id="IPR012337">
    <property type="entry name" value="RNaseH-like_sf"/>
</dbReference>
<dbReference type="PROSITE" id="PS50878">
    <property type="entry name" value="RT_POL"/>
    <property type="match status" value="1"/>
</dbReference>
<feature type="region of interest" description="Disordered" evidence="17">
    <location>
        <begin position="186"/>
        <end position="213"/>
    </location>
</feature>
<evidence type="ECO:0000313" key="21">
    <source>
        <dbReference type="EMBL" id="CAK8672691.1"/>
    </source>
</evidence>
<dbReference type="Gene3D" id="3.30.70.270">
    <property type="match status" value="2"/>
</dbReference>
<dbReference type="PANTHER" id="PTHR37984">
    <property type="entry name" value="PROTEIN CBG26694"/>
    <property type="match status" value="1"/>
</dbReference>
<evidence type="ECO:0000256" key="16">
    <source>
        <dbReference type="PROSITE-ProRule" id="PRU00047"/>
    </source>
</evidence>
<evidence type="ECO:0000256" key="4">
    <source>
        <dbReference type="ARBA" id="ARBA00022679"/>
    </source>
</evidence>
<dbReference type="SUPFAM" id="SSF56672">
    <property type="entry name" value="DNA/RNA polymerases"/>
    <property type="match status" value="1"/>
</dbReference>
<keyword evidence="14" id="KW-0238">DNA-binding</keyword>
<dbReference type="Pfam" id="PF17921">
    <property type="entry name" value="Integrase_H2C2"/>
    <property type="match status" value="1"/>
</dbReference>
<dbReference type="EMBL" id="CAWYQH010000001">
    <property type="protein sequence ID" value="CAK8672691.1"/>
    <property type="molecule type" value="Genomic_DNA"/>
</dbReference>
<feature type="domain" description="Reverse transcriptase" evidence="19">
    <location>
        <begin position="459"/>
        <end position="636"/>
    </location>
</feature>
<proteinExistence type="inferred from homology"/>
<dbReference type="CDD" id="cd01647">
    <property type="entry name" value="RT_LTR"/>
    <property type="match status" value="1"/>
</dbReference>
<keyword evidence="12" id="KW-0229">DNA integration</keyword>
<keyword evidence="22" id="KW-1185">Reference proteome</keyword>
<dbReference type="PROSITE" id="PS50158">
    <property type="entry name" value="ZF_CCHC"/>
    <property type="match status" value="1"/>
</dbReference>
<keyword evidence="16" id="KW-0862">Zinc</keyword>
<evidence type="ECO:0000256" key="1">
    <source>
        <dbReference type="ARBA" id="ARBA00010879"/>
    </source>
</evidence>